<evidence type="ECO:0008006" key="3">
    <source>
        <dbReference type="Google" id="ProtNLM"/>
    </source>
</evidence>
<dbReference type="EMBL" id="RJJE01000002">
    <property type="protein sequence ID" value="RNI32450.1"/>
    <property type="molecule type" value="Genomic_DNA"/>
</dbReference>
<accession>A0A3M9N3R8</accession>
<evidence type="ECO:0000313" key="1">
    <source>
        <dbReference type="EMBL" id="RNI32450.1"/>
    </source>
</evidence>
<evidence type="ECO:0000313" key="2">
    <source>
        <dbReference type="Proteomes" id="UP000271010"/>
    </source>
</evidence>
<dbReference type="Proteomes" id="UP000271010">
    <property type="component" value="Unassembled WGS sequence"/>
</dbReference>
<keyword evidence="2" id="KW-1185">Reference proteome</keyword>
<name>A0A3M9N3R8_9BACT</name>
<dbReference type="OrthoDB" id="979415at2"/>
<gene>
    <name evidence="1" type="ORF">EFA69_03765</name>
</gene>
<organism evidence="1 2">
    <name type="scientific">Rufibacter immobilis</name>
    <dbReference type="NCBI Taxonomy" id="1348778"/>
    <lineage>
        <taxon>Bacteria</taxon>
        <taxon>Pseudomonadati</taxon>
        <taxon>Bacteroidota</taxon>
        <taxon>Cytophagia</taxon>
        <taxon>Cytophagales</taxon>
        <taxon>Hymenobacteraceae</taxon>
        <taxon>Rufibacter</taxon>
    </lineage>
</organism>
<reference evidence="1 2" key="1">
    <citation type="submission" date="2018-11" db="EMBL/GenBank/DDBJ databases">
        <title>Rufibacter latericius sp. nov., isolated from water in Baiyang Lake.</title>
        <authorList>
            <person name="Yang Y."/>
        </authorList>
    </citation>
    <scope>NUCLEOTIDE SEQUENCE [LARGE SCALE GENOMIC DNA]</scope>
    <source>
        <strain evidence="1 2">MCC P1</strain>
    </source>
</reference>
<protein>
    <recommendedName>
        <fullName evidence="3">STAS/SEC14 domain-containing protein</fullName>
    </recommendedName>
</protein>
<dbReference type="AlphaFoldDB" id="A0A3M9N3R8"/>
<sequence>MIMTYFQNHVFTLTYDDEHQLGVAQAAGFLNSEEFREAMMACLHLIEERQPLRWIADNRQMKAIRQADQEWYLETIFPVLRDSTIRRNATVMSEDIFNKMAIQQILNRVDHFGEMLLKEFDDKDEALAWVLQPIAQ</sequence>
<comment type="caution">
    <text evidence="1">The sequence shown here is derived from an EMBL/GenBank/DDBJ whole genome shotgun (WGS) entry which is preliminary data.</text>
</comment>
<proteinExistence type="predicted"/>
<dbReference type="RefSeq" id="WP_123131750.1">
    <property type="nucleotide sequence ID" value="NZ_JBHMAD010000006.1"/>
</dbReference>